<sequence length="82" mass="9036">MASNFPLRRAVCAAQGKFRGDSLRASTSFMDNPTPDGTINFLSFHITSDGIDLVEARASNASREHSLRLPLQGHLMQYLSLK</sequence>
<dbReference type="AlphaFoldDB" id="A0A8J2VW39"/>
<keyword evidence="2" id="KW-1185">Reference proteome</keyword>
<dbReference type="EMBL" id="CAKASE010000080">
    <property type="protein sequence ID" value="CAG9581436.1"/>
    <property type="molecule type" value="Genomic_DNA"/>
</dbReference>
<evidence type="ECO:0000313" key="2">
    <source>
        <dbReference type="Proteomes" id="UP000789524"/>
    </source>
</evidence>
<gene>
    <name evidence="1" type="ORF">DCHRY22_LOCUS14043</name>
</gene>
<reference evidence="1" key="1">
    <citation type="submission" date="2021-09" db="EMBL/GenBank/DDBJ databases">
        <authorList>
            <person name="Martin H S."/>
        </authorList>
    </citation>
    <scope>NUCLEOTIDE SEQUENCE</scope>
</reference>
<dbReference type="Proteomes" id="UP000789524">
    <property type="component" value="Unassembled WGS sequence"/>
</dbReference>
<protein>
    <submittedName>
        <fullName evidence="1">(African queen) hypothetical protein</fullName>
    </submittedName>
</protein>
<proteinExistence type="predicted"/>
<comment type="caution">
    <text evidence="1">The sequence shown here is derived from an EMBL/GenBank/DDBJ whole genome shotgun (WGS) entry which is preliminary data.</text>
</comment>
<accession>A0A8J2VW39</accession>
<evidence type="ECO:0000313" key="1">
    <source>
        <dbReference type="EMBL" id="CAG9581436.1"/>
    </source>
</evidence>
<name>A0A8J2VW39_9NEOP</name>
<organism evidence="1 2">
    <name type="scientific">Danaus chrysippus</name>
    <name type="common">African queen</name>
    <dbReference type="NCBI Taxonomy" id="151541"/>
    <lineage>
        <taxon>Eukaryota</taxon>
        <taxon>Metazoa</taxon>
        <taxon>Ecdysozoa</taxon>
        <taxon>Arthropoda</taxon>
        <taxon>Hexapoda</taxon>
        <taxon>Insecta</taxon>
        <taxon>Pterygota</taxon>
        <taxon>Neoptera</taxon>
        <taxon>Endopterygota</taxon>
        <taxon>Lepidoptera</taxon>
        <taxon>Glossata</taxon>
        <taxon>Ditrysia</taxon>
        <taxon>Papilionoidea</taxon>
        <taxon>Nymphalidae</taxon>
        <taxon>Danainae</taxon>
        <taxon>Danaini</taxon>
        <taxon>Danaina</taxon>
        <taxon>Danaus</taxon>
        <taxon>Anosia</taxon>
    </lineage>
</organism>